<sequence length="115" mass="12975">MQMLMQYLASRRMRSCGYVRLTSADQKMARPGRRCWVKAMNGRLRGLRLSRSRKLSVRAFSAMLLPSRIVVGMYNDFVNQISLENMSSAIVLSSQFGLPVISHPSIVDSNPASHQ</sequence>
<dbReference type="Proteomes" id="UP001372338">
    <property type="component" value="Unassembled WGS sequence"/>
</dbReference>
<accession>A0AAN9F492</accession>
<organism evidence="1 2">
    <name type="scientific">Crotalaria pallida</name>
    <name type="common">Smooth rattlebox</name>
    <name type="synonym">Crotalaria striata</name>
    <dbReference type="NCBI Taxonomy" id="3830"/>
    <lineage>
        <taxon>Eukaryota</taxon>
        <taxon>Viridiplantae</taxon>
        <taxon>Streptophyta</taxon>
        <taxon>Embryophyta</taxon>
        <taxon>Tracheophyta</taxon>
        <taxon>Spermatophyta</taxon>
        <taxon>Magnoliopsida</taxon>
        <taxon>eudicotyledons</taxon>
        <taxon>Gunneridae</taxon>
        <taxon>Pentapetalae</taxon>
        <taxon>rosids</taxon>
        <taxon>fabids</taxon>
        <taxon>Fabales</taxon>
        <taxon>Fabaceae</taxon>
        <taxon>Papilionoideae</taxon>
        <taxon>50 kb inversion clade</taxon>
        <taxon>genistoids sensu lato</taxon>
        <taxon>core genistoids</taxon>
        <taxon>Crotalarieae</taxon>
        <taxon>Crotalaria</taxon>
    </lineage>
</organism>
<comment type="caution">
    <text evidence="1">The sequence shown here is derived from an EMBL/GenBank/DDBJ whole genome shotgun (WGS) entry which is preliminary data.</text>
</comment>
<protein>
    <submittedName>
        <fullName evidence="1">Uncharacterized protein</fullName>
    </submittedName>
</protein>
<evidence type="ECO:0000313" key="1">
    <source>
        <dbReference type="EMBL" id="KAK7269502.1"/>
    </source>
</evidence>
<proteinExistence type="predicted"/>
<gene>
    <name evidence="1" type="ORF">RIF29_22233</name>
</gene>
<dbReference type="AlphaFoldDB" id="A0AAN9F492"/>
<evidence type="ECO:0000313" key="2">
    <source>
        <dbReference type="Proteomes" id="UP001372338"/>
    </source>
</evidence>
<keyword evidence="2" id="KW-1185">Reference proteome</keyword>
<name>A0AAN9F492_CROPI</name>
<reference evidence="1 2" key="1">
    <citation type="submission" date="2024-01" db="EMBL/GenBank/DDBJ databases">
        <title>The genomes of 5 underutilized Papilionoideae crops provide insights into root nodulation and disease resistanc.</title>
        <authorList>
            <person name="Yuan L."/>
        </authorList>
    </citation>
    <scope>NUCLEOTIDE SEQUENCE [LARGE SCALE GENOMIC DNA]</scope>
    <source>
        <strain evidence="1">ZHUSHIDOU_FW_LH</strain>
        <tissue evidence="1">Leaf</tissue>
    </source>
</reference>
<dbReference type="EMBL" id="JAYWIO010000004">
    <property type="protein sequence ID" value="KAK7269502.1"/>
    <property type="molecule type" value="Genomic_DNA"/>
</dbReference>